<dbReference type="Proteomes" id="UP000095009">
    <property type="component" value="Unassembled WGS sequence"/>
</dbReference>
<proteinExistence type="predicted"/>
<dbReference type="CDD" id="cd07521">
    <property type="entry name" value="HAD_FCP1-like"/>
    <property type="match status" value="1"/>
</dbReference>
<dbReference type="InterPro" id="IPR036412">
    <property type="entry name" value="HAD-like_sf"/>
</dbReference>
<dbReference type="InterPro" id="IPR004274">
    <property type="entry name" value="FCP1_dom"/>
</dbReference>
<feature type="compositionally biased region" description="Basic and acidic residues" evidence="1">
    <location>
        <begin position="23"/>
        <end position="36"/>
    </location>
</feature>
<dbReference type="GO" id="GO:0034198">
    <property type="term" value="P:cellular response to amino acid starvation"/>
    <property type="evidence" value="ECO:0007669"/>
    <property type="project" value="UniProtKB-ARBA"/>
</dbReference>
<dbReference type="GO" id="GO:1904262">
    <property type="term" value="P:negative regulation of TORC1 signaling"/>
    <property type="evidence" value="ECO:0007669"/>
    <property type="project" value="UniProtKB-ARBA"/>
</dbReference>
<organism evidence="3 4">
    <name type="scientific">Nadsonia fulvescens var. elongata DSM 6958</name>
    <dbReference type="NCBI Taxonomy" id="857566"/>
    <lineage>
        <taxon>Eukaryota</taxon>
        <taxon>Fungi</taxon>
        <taxon>Dikarya</taxon>
        <taxon>Ascomycota</taxon>
        <taxon>Saccharomycotina</taxon>
        <taxon>Dipodascomycetes</taxon>
        <taxon>Dipodascales</taxon>
        <taxon>Dipodascales incertae sedis</taxon>
        <taxon>Nadsonia</taxon>
    </lineage>
</organism>
<dbReference type="Pfam" id="PF03031">
    <property type="entry name" value="NIF"/>
    <property type="match status" value="1"/>
</dbReference>
<feature type="domain" description="FCP1 homology" evidence="2">
    <location>
        <begin position="267"/>
        <end position="425"/>
    </location>
</feature>
<feature type="compositionally biased region" description="Polar residues" evidence="1">
    <location>
        <begin position="54"/>
        <end position="64"/>
    </location>
</feature>
<feature type="region of interest" description="Disordered" evidence="1">
    <location>
        <begin position="23"/>
        <end position="64"/>
    </location>
</feature>
<evidence type="ECO:0000313" key="4">
    <source>
        <dbReference type="Proteomes" id="UP000095009"/>
    </source>
</evidence>
<dbReference type="InterPro" id="IPR023214">
    <property type="entry name" value="HAD_sf"/>
</dbReference>
<dbReference type="SUPFAM" id="SSF56784">
    <property type="entry name" value="HAD-like"/>
    <property type="match status" value="1"/>
</dbReference>
<dbReference type="EMBL" id="KV454411">
    <property type="protein sequence ID" value="ODQ64713.1"/>
    <property type="molecule type" value="Genomic_DNA"/>
</dbReference>
<dbReference type="Gene3D" id="3.40.50.1000">
    <property type="entry name" value="HAD superfamily/HAD-like"/>
    <property type="match status" value="1"/>
</dbReference>
<feature type="region of interest" description="Disordered" evidence="1">
    <location>
        <begin position="84"/>
        <end position="118"/>
    </location>
</feature>
<dbReference type="FunFam" id="3.40.50.1000:FF:000043">
    <property type="entry name" value="General stress response phosphoprotein phosphatase Psr1/2"/>
    <property type="match status" value="1"/>
</dbReference>
<dbReference type="GO" id="GO:0045944">
    <property type="term" value="P:positive regulation of transcription by RNA polymerase II"/>
    <property type="evidence" value="ECO:0007669"/>
    <property type="project" value="UniProtKB-ARBA"/>
</dbReference>
<dbReference type="OrthoDB" id="277011at2759"/>
<dbReference type="GO" id="GO:0016791">
    <property type="term" value="F:phosphatase activity"/>
    <property type="evidence" value="ECO:0007669"/>
    <property type="project" value="InterPro"/>
</dbReference>
<dbReference type="SMART" id="SM00577">
    <property type="entry name" value="CPDc"/>
    <property type="match status" value="1"/>
</dbReference>
<feature type="compositionally biased region" description="Low complexity" evidence="1">
    <location>
        <begin position="85"/>
        <end position="107"/>
    </location>
</feature>
<dbReference type="InterPro" id="IPR050365">
    <property type="entry name" value="TIM50"/>
</dbReference>
<accession>A0A1E3PH18</accession>
<sequence>MDDTVINANNNTIEVSTLSNPHYDKLSSVHHTDGKGHRLSRSTSPHKSIPQIKQEASSNSRSTSSGVKKFVSAFLSCCIPPEPQPTSIQSSTSLSLLSSKTPSGSTPALKTDAKPSVAERENRANTFTNNVNENGKSTLFSGKSSEGVNSEFNKEVVPNNSIAYDDDSIDGSKQTNVNVYGEDDIDDHTGKQVSNCQPNEFSEAEAEAEILVAQVYNYEDSDQLYSNPTSSLQDSSHEYSQDFEHQENRLDEHQQVPQFLLGLPPNYLAGRKCLILDLDETLVHSSFKYIHDADFVIPVEIENQFQNVYVIKRPGVDEFLRRVGELYEVVVFTASVDKYGDPLLDYLDIYNAVHHRLFRESCFNYQGNYIKNLAHIGRPLGSTIIIDNSPMSYIFNPQHAIPISSWFSDIHDNELLDMLPLLEDLALDHVSDVSLTLDVNI</sequence>
<protein>
    <submittedName>
        <fullName evidence="3">NIF-domain-containing protein</fullName>
    </submittedName>
</protein>
<dbReference type="NCBIfam" id="TIGR02251">
    <property type="entry name" value="HIF-SF_euk"/>
    <property type="match status" value="1"/>
</dbReference>
<dbReference type="STRING" id="857566.A0A1E3PH18"/>
<dbReference type="PANTHER" id="PTHR12210">
    <property type="entry name" value="DULLARD PROTEIN PHOSPHATASE"/>
    <property type="match status" value="1"/>
</dbReference>
<dbReference type="GO" id="GO:0034605">
    <property type="term" value="P:cellular response to heat"/>
    <property type="evidence" value="ECO:0007669"/>
    <property type="project" value="UniProtKB-ARBA"/>
</dbReference>
<dbReference type="AlphaFoldDB" id="A0A1E3PH18"/>
<dbReference type="InterPro" id="IPR011948">
    <property type="entry name" value="Dullard_phosphatase"/>
</dbReference>
<evidence type="ECO:0000313" key="3">
    <source>
        <dbReference type="EMBL" id="ODQ64713.1"/>
    </source>
</evidence>
<evidence type="ECO:0000259" key="2">
    <source>
        <dbReference type="PROSITE" id="PS50969"/>
    </source>
</evidence>
<gene>
    <name evidence="3" type="ORF">NADFUDRAFT_52339</name>
</gene>
<reference evidence="3 4" key="1">
    <citation type="journal article" date="2016" name="Proc. Natl. Acad. Sci. U.S.A.">
        <title>Comparative genomics of biotechnologically important yeasts.</title>
        <authorList>
            <person name="Riley R."/>
            <person name="Haridas S."/>
            <person name="Wolfe K.H."/>
            <person name="Lopes M.R."/>
            <person name="Hittinger C.T."/>
            <person name="Goeker M."/>
            <person name="Salamov A.A."/>
            <person name="Wisecaver J.H."/>
            <person name="Long T.M."/>
            <person name="Calvey C.H."/>
            <person name="Aerts A.L."/>
            <person name="Barry K.W."/>
            <person name="Choi C."/>
            <person name="Clum A."/>
            <person name="Coughlan A.Y."/>
            <person name="Deshpande S."/>
            <person name="Douglass A.P."/>
            <person name="Hanson S.J."/>
            <person name="Klenk H.-P."/>
            <person name="LaButti K.M."/>
            <person name="Lapidus A."/>
            <person name="Lindquist E.A."/>
            <person name="Lipzen A.M."/>
            <person name="Meier-Kolthoff J.P."/>
            <person name="Ohm R.A."/>
            <person name="Otillar R.P."/>
            <person name="Pangilinan J.L."/>
            <person name="Peng Y."/>
            <person name="Rokas A."/>
            <person name="Rosa C.A."/>
            <person name="Scheuner C."/>
            <person name="Sibirny A.A."/>
            <person name="Slot J.C."/>
            <person name="Stielow J.B."/>
            <person name="Sun H."/>
            <person name="Kurtzman C.P."/>
            <person name="Blackwell M."/>
            <person name="Grigoriev I.V."/>
            <person name="Jeffries T.W."/>
        </authorList>
    </citation>
    <scope>NUCLEOTIDE SEQUENCE [LARGE SCALE GENOMIC DNA]</scope>
    <source>
        <strain evidence="3 4">DSM 6958</strain>
    </source>
</reference>
<dbReference type="PROSITE" id="PS50969">
    <property type="entry name" value="FCP1"/>
    <property type="match status" value="1"/>
</dbReference>
<dbReference type="GO" id="GO:0009651">
    <property type="term" value="P:response to salt stress"/>
    <property type="evidence" value="ECO:0007669"/>
    <property type="project" value="UniProtKB-ARBA"/>
</dbReference>
<name>A0A1E3PH18_9ASCO</name>
<keyword evidence="4" id="KW-1185">Reference proteome</keyword>
<evidence type="ECO:0000256" key="1">
    <source>
        <dbReference type="SAM" id="MobiDB-lite"/>
    </source>
</evidence>